<keyword evidence="8" id="KW-1185">Reference proteome</keyword>
<dbReference type="InterPro" id="IPR003594">
    <property type="entry name" value="HATPase_dom"/>
</dbReference>
<comment type="catalytic activity">
    <reaction evidence="1">
        <text>ATP + protein L-histidine = ADP + protein N-phospho-L-histidine.</text>
        <dbReference type="EC" id="2.7.13.3"/>
    </reaction>
</comment>
<evidence type="ECO:0000313" key="8">
    <source>
        <dbReference type="Proteomes" id="UP000064967"/>
    </source>
</evidence>
<dbReference type="Gene3D" id="3.30.450.20">
    <property type="entry name" value="PAS domain"/>
    <property type="match status" value="1"/>
</dbReference>
<evidence type="ECO:0000256" key="1">
    <source>
        <dbReference type="ARBA" id="ARBA00000085"/>
    </source>
</evidence>
<feature type="modified residue" description="4-aspartylphosphate" evidence="4">
    <location>
        <position position="445"/>
    </location>
</feature>
<dbReference type="PANTHER" id="PTHR43065:SF42">
    <property type="entry name" value="TWO-COMPONENT SENSOR PPRA"/>
    <property type="match status" value="1"/>
</dbReference>
<dbReference type="EC" id="2.7.13.3" evidence="2"/>
<dbReference type="InterPro" id="IPR003661">
    <property type="entry name" value="HisK_dim/P_dom"/>
</dbReference>
<keyword evidence="7" id="KW-0808">Transferase</keyword>
<proteinExistence type="predicted"/>
<evidence type="ECO:0000259" key="6">
    <source>
        <dbReference type="PROSITE" id="PS50110"/>
    </source>
</evidence>
<dbReference type="SMART" id="SM00448">
    <property type="entry name" value="REC"/>
    <property type="match status" value="1"/>
</dbReference>
<evidence type="ECO:0000313" key="7">
    <source>
        <dbReference type="EMBL" id="AKV04610.1"/>
    </source>
</evidence>
<dbReference type="Pfam" id="PF08448">
    <property type="entry name" value="PAS_4"/>
    <property type="match status" value="1"/>
</dbReference>
<protein>
    <recommendedName>
        <fullName evidence="2">histidine kinase</fullName>
        <ecNumber evidence="2">2.7.13.3</ecNumber>
    </recommendedName>
</protein>
<dbReference type="InterPro" id="IPR000014">
    <property type="entry name" value="PAS"/>
</dbReference>
<dbReference type="KEGG" id="llu:AKJ09_11273"/>
<dbReference type="Pfam" id="PF02518">
    <property type="entry name" value="HATPase_c"/>
    <property type="match status" value="1"/>
</dbReference>
<dbReference type="PRINTS" id="PR00344">
    <property type="entry name" value="BCTRLSENSOR"/>
</dbReference>
<dbReference type="Gene3D" id="3.30.565.10">
    <property type="entry name" value="Histidine kinase-like ATPase, C-terminal domain"/>
    <property type="match status" value="1"/>
</dbReference>
<dbReference type="SMART" id="SM00388">
    <property type="entry name" value="HisKA"/>
    <property type="match status" value="1"/>
</dbReference>
<sequence length="516" mass="56549">MGEGVNGQLVRADDETAFDLEERLQILTAFAGGIVFEFDGDGRYLRIWAGDTKLLVRPEAQLIGRTVVEVLGPSLGEKFRAMFRRVIETSTPAALEYSLDVGAGRRSFSCQARPHRRRNGRGLTVTLFVRDVTEQKELQAKLVQHERLASLGMIAAGVGHEIRQPLAFMQSSMEVLGREVGADAPPAVRESLANVENGARRIGAIVASLDLLRPRTDRVMRPLDVRRAVEAALDLSGNALEGRAHLVRLLREVPLVSGEEGELCQVFLNLLLNAAQAIPPGDPVHNAVTIETSYRGGAVHIAVRDTGVGIPTGIREHILEPFFTTKEANEGTGLGLYITSRIVESHRGKLEIESSPGNGTTITVVLPVANASEKPEPMPEATTAIRARIQRRRLSVLVVDDEPRVLESLRLVLDGVHRVVTADRASEGLELLREDPSRFDVVLCDLTMADTDGIAFFEEMSKMKIAHRFIVMTGGAFTDRAQQFLDRCVCPTIDKPFMIDDLLALLESVAQRRAPS</sequence>
<dbReference type="InterPro" id="IPR001789">
    <property type="entry name" value="Sig_transdc_resp-reg_receiver"/>
</dbReference>
<dbReference type="InterPro" id="IPR036097">
    <property type="entry name" value="HisK_dim/P_sf"/>
</dbReference>
<evidence type="ECO:0000256" key="3">
    <source>
        <dbReference type="ARBA" id="ARBA00022553"/>
    </source>
</evidence>
<dbReference type="OrthoDB" id="5291281at2"/>
<dbReference type="EMBL" id="CP012333">
    <property type="protein sequence ID" value="AKV04610.1"/>
    <property type="molecule type" value="Genomic_DNA"/>
</dbReference>
<dbReference type="InterPro" id="IPR036890">
    <property type="entry name" value="HATPase_C_sf"/>
</dbReference>
<dbReference type="AlphaFoldDB" id="A0A0K1QGP6"/>
<dbReference type="GO" id="GO:0000155">
    <property type="term" value="F:phosphorelay sensor kinase activity"/>
    <property type="evidence" value="ECO:0007669"/>
    <property type="project" value="InterPro"/>
</dbReference>
<dbReference type="SUPFAM" id="SSF55785">
    <property type="entry name" value="PYP-like sensor domain (PAS domain)"/>
    <property type="match status" value="1"/>
</dbReference>
<gene>
    <name evidence="7" type="ORF">AKJ09_11273</name>
</gene>
<name>A0A0K1QGP6_9BACT</name>
<keyword evidence="3 4" id="KW-0597">Phosphoprotein</keyword>
<dbReference type="Gene3D" id="1.10.287.130">
    <property type="match status" value="1"/>
</dbReference>
<evidence type="ECO:0000256" key="2">
    <source>
        <dbReference type="ARBA" id="ARBA00012438"/>
    </source>
</evidence>
<evidence type="ECO:0000259" key="5">
    <source>
        <dbReference type="PROSITE" id="PS50109"/>
    </source>
</evidence>
<dbReference type="SUPFAM" id="SSF47384">
    <property type="entry name" value="Homodimeric domain of signal transducing histidine kinase"/>
    <property type="match status" value="1"/>
</dbReference>
<dbReference type="RefSeq" id="WP_146655200.1">
    <property type="nucleotide sequence ID" value="NZ_CP012333.1"/>
</dbReference>
<dbReference type="InterPro" id="IPR035965">
    <property type="entry name" value="PAS-like_dom_sf"/>
</dbReference>
<evidence type="ECO:0000256" key="4">
    <source>
        <dbReference type="PROSITE-ProRule" id="PRU00169"/>
    </source>
</evidence>
<dbReference type="Gene3D" id="3.40.50.2300">
    <property type="match status" value="1"/>
</dbReference>
<reference evidence="7 8" key="1">
    <citation type="submission" date="2015-08" db="EMBL/GenBank/DDBJ databases">
        <authorList>
            <person name="Babu N.S."/>
            <person name="Beckwith C.J."/>
            <person name="Beseler K.G."/>
            <person name="Brison A."/>
            <person name="Carone J.V."/>
            <person name="Caskin T.P."/>
            <person name="Diamond M."/>
            <person name="Durham M.E."/>
            <person name="Foxe J.M."/>
            <person name="Go M."/>
            <person name="Henderson B.A."/>
            <person name="Jones I.B."/>
            <person name="McGettigan J.A."/>
            <person name="Micheletti S.J."/>
            <person name="Nasrallah M.E."/>
            <person name="Ortiz D."/>
            <person name="Piller C.R."/>
            <person name="Privatt S.R."/>
            <person name="Schneider S.L."/>
            <person name="Sharp S."/>
            <person name="Smith T.C."/>
            <person name="Stanton J.D."/>
            <person name="Ullery H.E."/>
            <person name="Wilson R.J."/>
            <person name="Serrano M.G."/>
            <person name="Buck G."/>
            <person name="Lee V."/>
            <person name="Wang Y."/>
            <person name="Carvalho R."/>
            <person name="Voegtly L."/>
            <person name="Shi R."/>
            <person name="Duckworth R."/>
            <person name="Johnson A."/>
            <person name="Loviza R."/>
            <person name="Walstead R."/>
            <person name="Shah Z."/>
            <person name="Kiflezghi M."/>
            <person name="Wade K."/>
            <person name="Ball S.L."/>
            <person name="Bradley K.W."/>
            <person name="Asai D.J."/>
            <person name="Bowman C.A."/>
            <person name="Russell D.A."/>
            <person name="Pope W.H."/>
            <person name="Jacobs-Sera D."/>
            <person name="Hendrix R.W."/>
            <person name="Hatfull G.F."/>
        </authorList>
    </citation>
    <scope>NUCLEOTIDE SEQUENCE [LARGE SCALE GENOMIC DNA]</scope>
    <source>
        <strain evidence="7 8">DSM 27648</strain>
    </source>
</reference>
<dbReference type="InterPro" id="IPR005467">
    <property type="entry name" value="His_kinase_dom"/>
</dbReference>
<dbReference type="PROSITE" id="PS50109">
    <property type="entry name" value="HIS_KIN"/>
    <property type="match status" value="1"/>
</dbReference>
<keyword evidence="7" id="KW-0418">Kinase</keyword>
<feature type="domain" description="Response regulatory" evidence="6">
    <location>
        <begin position="395"/>
        <end position="510"/>
    </location>
</feature>
<dbReference type="SUPFAM" id="SSF52172">
    <property type="entry name" value="CheY-like"/>
    <property type="match status" value="1"/>
</dbReference>
<dbReference type="Pfam" id="PF00072">
    <property type="entry name" value="Response_reg"/>
    <property type="match status" value="1"/>
</dbReference>
<dbReference type="InterPro" id="IPR013656">
    <property type="entry name" value="PAS_4"/>
</dbReference>
<dbReference type="Proteomes" id="UP000064967">
    <property type="component" value="Chromosome"/>
</dbReference>
<accession>A0A0K1QGP6</accession>
<dbReference type="PATRIC" id="fig|1391654.3.peg.11446"/>
<dbReference type="InterPro" id="IPR004358">
    <property type="entry name" value="Sig_transdc_His_kin-like_C"/>
</dbReference>
<dbReference type="PROSITE" id="PS50110">
    <property type="entry name" value="RESPONSE_REGULATORY"/>
    <property type="match status" value="1"/>
</dbReference>
<dbReference type="SMART" id="SM00387">
    <property type="entry name" value="HATPase_c"/>
    <property type="match status" value="1"/>
</dbReference>
<dbReference type="STRING" id="1391654.AKJ09_11273"/>
<dbReference type="CDD" id="cd00130">
    <property type="entry name" value="PAS"/>
    <property type="match status" value="1"/>
</dbReference>
<dbReference type="Pfam" id="PF00512">
    <property type="entry name" value="HisKA"/>
    <property type="match status" value="1"/>
</dbReference>
<dbReference type="InterPro" id="IPR011006">
    <property type="entry name" value="CheY-like_superfamily"/>
</dbReference>
<feature type="domain" description="Histidine kinase" evidence="5">
    <location>
        <begin position="157"/>
        <end position="370"/>
    </location>
</feature>
<dbReference type="CDD" id="cd00082">
    <property type="entry name" value="HisKA"/>
    <property type="match status" value="1"/>
</dbReference>
<dbReference type="PANTHER" id="PTHR43065">
    <property type="entry name" value="SENSOR HISTIDINE KINASE"/>
    <property type="match status" value="1"/>
</dbReference>
<organism evidence="7 8">
    <name type="scientific">Labilithrix luteola</name>
    <dbReference type="NCBI Taxonomy" id="1391654"/>
    <lineage>
        <taxon>Bacteria</taxon>
        <taxon>Pseudomonadati</taxon>
        <taxon>Myxococcota</taxon>
        <taxon>Polyangia</taxon>
        <taxon>Polyangiales</taxon>
        <taxon>Labilitrichaceae</taxon>
        <taxon>Labilithrix</taxon>
    </lineage>
</organism>
<dbReference type="SUPFAM" id="SSF55874">
    <property type="entry name" value="ATPase domain of HSP90 chaperone/DNA topoisomerase II/histidine kinase"/>
    <property type="match status" value="1"/>
</dbReference>
<dbReference type="NCBIfam" id="TIGR00229">
    <property type="entry name" value="sensory_box"/>
    <property type="match status" value="1"/>
</dbReference>